<dbReference type="KEGG" id="ark:D6B99_11675"/>
<dbReference type="RefSeq" id="WP_119988581.1">
    <property type="nucleotide sequence ID" value="NZ_CP032489.1"/>
</dbReference>
<evidence type="ECO:0000313" key="1">
    <source>
        <dbReference type="EMBL" id="AYD48197.1"/>
    </source>
</evidence>
<organism evidence="1 2">
    <name type="scientific">Arachidicoccus soli</name>
    <dbReference type="NCBI Taxonomy" id="2341117"/>
    <lineage>
        <taxon>Bacteria</taxon>
        <taxon>Pseudomonadati</taxon>
        <taxon>Bacteroidota</taxon>
        <taxon>Chitinophagia</taxon>
        <taxon>Chitinophagales</taxon>
        <taxon>Chitinophagaceae</taxon>
        <taxon>Arachidicoccus</taxon>
    </lineage>
</organism>
<proteinExistence type="predicted"/>
<protein>
    <submittedName>
        <fullName evidence="1">Uncharacterized protein</fullName>
    </submittedName>
</protein>
<name>A0A386HQI1_9BACT</name>
<dbReference type="OrthoDB" id="680769at2"/>
<dbReference type="Proteomes" id="UP000266118">
    <property type="component" value="Chromosome"/>
</dbReference>
<accession>A0A386HQI1</accession>
<dbReference type="AlphaFoldDB" id="A0A386HQI1"/>
<dbReference type="EMBL" id="CP032489">
    <property type="protein sequence ID" value="AYD48197.1"/>
    <property type="molecule type" value="Genomic_DNA"/>
</dbReference>
<gene>
    <name evidence="1" type="ORF">D6B99_11675</name>
</gene>
<reference evidence="1 2" key="1">
    <citation type="submission" date="2018-09" db="EMBL/GenBank/DDBJ databases">
        <title>Arachidicoccus sp. nov., a bacterium isolated from soil.</title>
        <authorList>
            <person name="Weon H.-Y."/>
            <person name="Kwon S.-W."/>
            <person name="Lee S.A."/>
        </authorList>
    </citation>
    <scope>NUCLEOTIDE SEQUENCE [LARGE SCALE GENOMIC DNA]</scope>
    <source>
        <strain evidence="1 2">KIS59-12</strain>
    </source>
</reference>
<keyword evidence="2" id="KW-1185">Reference proteome</keyword>
<evidence type="ECO:0000313" key="2">
    <source>
        <dbReference type="Proteomes" id="UP000266118"/>
    </source>
</evidence>
<sequence>MALDKDILGAALNVAANNYNDKNIEDLEAARLNFWTSIADTIISHFKTNGEINTTVATTGTATAQTGTGTGIIK</sequence>